<gene>
    <name evidence="2" type="ORF">PCOR1329_LOCUS19366</name>
</gene>
<protein>
    <submittedName>
        <fullName evidence="2">Uncharacterized protein</fullName>
    </submittedName>
</protein>
<proteinExistence type="predicted"/>
<keyword evidence="3" id="KW-1185">Reference proteome</keyword>
<evidence type="ECO:0000256" key="1">
    <source>
        <dbReference type="SAM" id="MobiDB-lite"/>
    </source>
</evidence>
<feature type="region of interest" description="Disordered" evidence="1">
    <location>
        <begin position="1"/>
        <end position="22"/>
    </location>
</feature>
<organism evidence="2 3">
    <name type="scientific">Prorocentrum cordatum</name>
    <dbReference type="NCBI Taxonomy" id="2364126"/>
    <lineage>
        <taxon>Eukaryota</taxon>
        <taxon>Sar</taxon>
        <taxon>Alveolata</taxon>
        <taxon>Dinophyceae</taxon>
        <taxon>Prorocentrales</taxon>
        <taxon>Prorocentraceae</taxon>
        <taxon>Prorocentrum</taxon>
    </lineage>
</organism>
<dbReference type="EMBL" id="CAUYUJ010006180">
    <property type="protein sequence ID" value="CAK0816374.1"/>
    <property type="molecule type" value="Genomic_DNA"/>
</dbReference>
<dbReference type="Proteomes" id="UP001189429">
    <property type="component" value="Unassembled WGS sequence"/>
</dbReference>
<accession>A0ABN9RDI7</accession>
<name>A0ABN9RDI7_9DINO</name>
<evidence type="ECO:0000313" key="3">
    <source>
        <dbReference type="Proteomes" id="UP001189429"/>
    </source>
</evidence>
<comment type="caution">
    <text evidence="2">The sequence shown here is derived from an EMBL/GenBank/DDBJ whole genome shotgun (WGS) entry which is preliminary data.</text>
</comment>
<sequence>MVGWHQSRGGAYAGPRRTGPETRALALPAKSRAGEEHEPRPHRLVLLTRPVLLATPVLLASSAAGRLLRGFADEGQEAGPPPRRKTQCFGGCKAGLSCDCEEGPPRITGYAASTPAAGAAPFLQEDGPQLLVHDGGRRLHLRRPLLRAGAGRGVHRASRPVRVLPSRREYLRVRRLLQQQGRQEGGLPRRAWLPVDWRLVRGRGGPPLALTCGPLGALRAFRVARGTRAALTATGASGG</sequence>
<evidence type="ECO:0000313" key="2">
    <source>
        <dbReference type="EMBL" id="CAK0816374.1"/>
    </source>
</evidence>
<reference evidence="2" key="1">
    <citation type="submission" date="2023-10" db="EMBL/GenBank/DDBJ databases">
        <authorList>
            <person name="Chen Y."/>
            <person name="Shah S."/>
            <person name="Dougan E. K."/>
            <person name="Thang M."/>
            <person name="Chan C."/>
        </authorList>
    </citation>
    <scope>NUCLEOTIDE SEQUENCE [LARGE SCALE GENOMIC DNA]</scope>
</reference>